<dbReference type="EMBL" id="CP034412">
    <property type="protein sequence ID" value="QCY45846.1"/>
    <property type="molecule type" value="Genomic_DNA"/>
</dbReference>
<evidence type="ECO:0000313" key="12">
    <source>
        <dbReference type="EMBL" id="QCY45846.1"/>
    </source>
</evidence>
<evidence type="ECO:0000256" key="8">
    <source>
        <dbReference type="ARBA" id="ARBA00022840"/>
    </source>
</evidence>
<feature type="binding site" evidence="11">
    <location>
        <position position="163"/>
    </location>
    <ligand>
        <name>ATP</name>
        <dbReference type="ChEBI" id="CHEBI:30616"/>
    </ligand>
</feature>
<dbReference type="PRINTS" id="PR01099">
    <property type="entry name" value="HYETHTZKNASE"/>
</dbReference>
<dbReference type="InterPro" id="IPR029056">
    <property type="entry name" value="Ribokinase-like"/>
</dbReference>
<reference evidence="12 13" key="1">
    <citation type="submission" date="2018-12" db="EMBL/GenBank/DDBJ databases">
        <title>Complete Genome Sequence of Glutamicibacter creatinolyticus strain LGCM259,isolated from an abscess of a 12-year-old mare in Italy.</title>
        <authorList>
            <person name="Santos R.G."/>
            <person name="Silva A.L."/>
            <person name="Seyffert N."/>
            <person name="Castro T.L.P."/>
            <person name="Attili A.R."/>
            <person name="Rifici C."/>
            <person name="Mazzullo G."/>
            <person name="Brenig B."/>
            <person name="Venanzi F."/>
            <person name="Azevedo V."/>
        </authorList>
    </citation>
    <scope>NUCLEOTIDE SEQUENCE [LARGE SCALE GENOMIC DNA]</scope>
    <source>
        <strain evidence="12 13">LGCM 259</strain>
    </source>
</reference>
<dbReference type="GO" id="GO:0005524">
    <property type="term" value="F:ATP binding"/>
    <property type="evidence" value="ECO:0007669"/>
    <property type="project" value="UniProtKB-UniRule"/>
</dbReference>
<evidence type="ECO:0000256" key="5">
    <source>
        <dbReference type="ARBA" id="ARBA00022723"/>
    </source>
</evidence>
<gene>
    <name evidence="11 12" type="primary">thiM</name>
    <name evidence="12" type="ORF">GcLGCM259_0053</name>
</gene>
<evidence type="ECO:0000256" key="11">
    <source>
        <dbReference type="HAMAP-Rule" id="MF_00228"/>
    </source>
</evidence>
<keyword evidence="8 11" id="KW-0067">ATP-binding</keyword>
<dbReference type="NCBIfam" id="NF006830">
    <property type="entry name" value="PRK09355.1"/>
    <property type="match status" value="1"/>
</dbReference>
<name>A0A5B7WP15_9MICC</name>
<feature type="binding site" evidence="11">
    <location>
        <position position="117"/>
    </location>
    <ligand>
        <name>ATP</name>
        <dbReference type="ChEBI" id="CHEBI:30616"/>
    </ligand>
</feature>
<evidence type="ECO:0000256" key="1">
    <source>
        <dbReference type="ARBA" id="ARBA00001771"/>
    </source>
</evidence>
<dbReference type="RefSeq" id="WP_138925398.1">
    <property type="nucleotide sequence ID" value="NZ_CP034412.1"/>
</dbReference>
<keyword evidence="10 11" id="KW-0784">Thiamine biosynthesis</keyword>
<dbReference type="GO" id="GO:0009228">
    <property type="term" value="P:thiamine biosynthetic process"/>
    <property type="evidence" value="ECO:0007669"/>
    <property type="project" value="UniProtKB-KW"/>
</dbReference>
<evidence type="ECO:0000256" key="4">
    <source>
        <dbReference type="ARBA" id="ARBA00022679"/>
    </source>
</evidence>
<keyword evidence="13" id="KW-1185">Reference proteome</keyword>
<dbReference type="GO" id="GO:0000287">
    <property type="term" value="F:magnesium ion binding"/>
    <property type="evidence" value="ECO:0007669"/>
    <property type="project" value="UniProtKB-UniRule"/>
</dbReference>
<dbReference type="HAMAP" id="MF_00228">
    <property type="entry name" value="Thz_kinase"/>
    <property type="match status" value="1"/>
</dbReference>
<dbReference type="CDD" id="cd01170">
    <property type="entry name" value="THZ_kinase"/>
    <property type="match status" value="1"/>
</dbReference>
<evidence type="ECO:0000256" key="7">
    <source>
        <dbReference type="ARBA" id="ARBA00022777"/>
    </source>
</evidence>
<organism evidence="12 13">
    <name type="scientific">Glutamicibacter creatinolyticus</name>
    <dbReference type="NCBI Taxonomy" id="162496"/>
    <lineage>
        <taxon>Bacteria</taxon>
        <taxon>Bacillati</taxon>
        <taxon>Actinomycetota</taxon>
        <taxon>Actinomycetes</taxon>
        <taxon>Micrococcales</taxon>
        <taxon>Micrococcaceae</taxon>
        <taxon>Glutamicibacter</taxon>
    </lineage>
</organism>
<dbReference type="SUPFAM" id="SSF53613">
    <property type="entry name" value="Ribokinase-like"/>
    <property type="match status" value="1"/>
</dbReference>
<sequence>MTLPAVIHSLRHTSPLVFCLTNTVVANFTANALLAAGAAPAMTNLPGEAGPFAKTACAVLVNLGTPSTEQLAAMDEAIEAANQANTPWVLDPVAVGALPVRTRYAQRIVSLRPALIRGNASEIMALAGHRSTGRGVDSADPVAAAIAAGRELAERHGAVVAISGPADAVVSAQRTVMVHTDGIELTRVTGGGCALGAFAAAAIAAGQDVFTSTVAAHAYYGRAAERAAALSLGPGSFAAQFLDALALTDPQELGAVRIEEL</sequence>
<dbReference type="Pfam" id="PF02110">
    <property type="entry name" value="HK"/>
    <property type="match status" value="1"/>
</dbReference>
<dbReference type="InterPro" id="IPR000417">
    <property type="entry name" value="Hyethyz_kinase"/>
</dbReference>
<dbReference type="GO" id="GO:0009229">
    <property type="term" value="P:thiamine diphosphate biosynthetic process"/>
    <property type="evidence" value="ECO:0007669"/>
    <property type="project" value="UniProtKB-UniRule"/>
</dbReference>
<evidence type="ECO:0000256" key="9">
    <source>
        <dbReference type="ARBA" id="ARBA00022842"/>
    </source>
</evidence>
<dbReference type="EC" id="2.7.1.50" evidence="11"/>
<feature type="binding site" evidence="11">
    <location>
        <position position="42"/>
    </location>
    <ligand>
        <name>substrate</name>
    </ligand>
</feature>
<proteinExistence type="inferred from homology"/>
<comment type="function">
    <text evidence="11">Catalyzes the phosphorylation of the hydroxyl group of 4-methyl-5-beta-hydroxyethylthiazole (THZ).</text>
</comment>
<dbReference type="PIRSF" id="PIRSF000513">
    <property type="entry name" value="Thz_kinase"/>
    <property type="match status" value="1"/>
</dbReference>
<dbReference type="Gene3D" id="3.40.1190.20">
    <property type="match status" value="1"/>
</dbReference>
<evidence type="ECO:0000256" key="10">
    <source>
        <dbReference type="ARBA" id="ARBA00022977"/>
    </source>
</evidence>
<comment type="similarity">
    <text evidence="11">Belongs to the Thz kinase family.</text>
</comment>
<dbReference type="AlphaFoldDB" id="A0A5B7WP15"/>
<evidence type="ECO:0000313" key="13">
    <source>
        <dbReference type="Proteomes" id="UP000307000"/>
    </source>
</evidence>
<dbReference type="UniPathway" id="UPA00060">
    <property type="reaction ID" value="UER00139"/>
</dbReference>
<keyword evidence="6 11" id="KW-0547">Nucleotide-binding</keyword>
<comment type="cofactor">
    <cofactor evidence="2 11">
        <name>Mg(2+)</name>
        <dbReference type="ChEBI" id="CHEBI:18420"/>
    </cofactor>
</comment>
<evidence type="ECO:0000256" key="2">
    <source>
        <dbReference type="ARBA" id="ARBA00001946"/>
    </source>
</evidence>
<keyword evidence="4 11" id="KW-0808">Transferase</keyword>
<dbReference type="GO" id="GO:0004417">
    <property type="term" value="F:hydroxyethylthiazole kinase activity"/>
    <property type="evidence" value="ECO:0007669"/>
    <property type="project" value="UniProtKB-UniRule"/>
</dbReference>
<keyword evidence="9 11" id="KW-0460">Magnesium</keyword>
<keyword evidence="7 11" id="KW-0418">Kinase</keyword>
<feature type="binding site" evidence="11">
    <location>
        <position position="190"/>
    </location>
    <ligand>
        <name>substrate</name>
    </ligand>
</feature>
<comment type="catalytic activity">
    <reaction evidence="1 11">
        <text>5-(2-hydroxyethyl)-4-methylthiazole + ATP = 4-methyl-5-(2-phosphooxyethyl)-thiazole + ADP + H(+)</text>
        <dbReference type="Rhea" id="RHEA:24212"/>
        <dbReference type="ChEBI" id="CHEBI:15378"/>
        <dbReference type="ChEBI" id="CHEBI:17957"/>
        <dbReference type="ChEBI" id="CHEBI:30616"/>
        <dbReference type="ChEBI" id="CHEBI:58296"/>
        <dbReference type="ChEBI" id="CHEBI:456216"/>
        <dbReference type="EC" id="2.7.1.50"/>
    </reaction>
</comment>
<dbReference type="KEGG" id="gcr:GcLGCM259_0053"/>
<evidence type="ECO:0000256" key="6">
    <source>
        <dbReference type="ARBA" id="ARBA00022741"/>
    </source>
</evidence>
<dbReference type="Proteomes" id="UP000307000">
    <property type="component" value="Chromosome"/>
</dbReference>
<evidence type="ECO:0000256" key="3">
    <source>
        <dbReference type="ARBA" id="ARBA00004868"/>
    </source>
</evidence>
<keyword evidence="5 11" id="KW-0479">Metal-binding</keyword>
<comment type="pathway">
    <text evidence="3 11">Cofactor biosynthesis; thiamine diphosphate biosynthesis; 4-methyl-5-(2-phosphoethyl)-thiazole from 5-(2-hydroxyethyl)-4-methylthiazole: step 1/1.</text>
</comment>
<accession>A0A5B7WP15</accession>
<protein>
    <recommendedName>
        <fullName evidence="11">Hydroxyethylthiazole kinase</fullName>
        <ecNumber evidence="11">2.7.1.50</ecNumber>
    </recommendedName>
    <alternativeName>
        <fullName evidence="11">4-methyl-5-beta-hydroxyethylthiazole kinase</fullName>
        <shortName evidence="11">TH kinase</shortName>
        <shortName evidence="11">Thz kinase</shortName>
    </alternativeName>
</protein>